<dbReference type="InterPro" id="IPR005176">
    <property type="entry name" value="PONY_dom"/>
</dbReference>
<dbReference type="GO" id="GO:0005886">
    <property type="term" value="C:plasma membrane"/>
    <property type="evidence" value="ECO:0007669"/>
    <property type="project" value="UniProtKB-ARBA"/>
</dbReference>
<comment type="function">
    <text evidence="1">Neddylation of cullins play an essential role in the regulation of SCF-type complexes activity.</text>
</comment>
<name>A0A4U7KLM5_9BASI</name>
<feature type="domain" description="DCUN1" evidence="3">
    <location>
        <begin position="67"/>
        <end position="314"/>
    </location>
</feature>
<dbReference type="GeneID" id="40728858"/>
<dbReference type="PROSITE" id="PS51229">
    <property type="entry name" value="DCUN1"/>
    <property type="match status" value="1"/>
</dbReference>
<dbReference type="AlphaFoldDB" id="A0A4U7KLM5"/>
<dbReference type="GO" id="GO:0031624">
    <property type="term" value="F:ubiquitin conjugating enzyme binding"/>
    <property type="evidence" value="ECO:0007669"/>
    <property type="project" value="TreeGrafter"/>
</dbReference>
<dbReference type="Gene3D" id="1.10.8.10">
    <property type="entry name" value="DNA helicase RuvA subunit, C-terminal domain"/>
    <property type="match status" value="1"/>
</dbReference>
<dbReference type="GO" id="GO:0097602">
    <property type="term" value="F:cullin family protein binding"/>
    <property type="evidence" value="ECO:0007669"/>
    <property type="project" value="TreeGrafter"/>
</dbReference>
<organism evidence="4 5">
    <name type="scientific">Sporisorium graminicola</name>
    <dbReference type="NCBI Taxonomy" id="280036"/>
    <lineage>
        <taxon>Eukaryota</taxon>
        <taxon>Fungi</taxon>
        <taxon>Dikarya</taxon>
        <taxon>Basidiomycota</taxon>
        <taxon>Ustilaginomycotina</taxon>
        <taxon>Ustilaginomycetes</taxon>
        <taxon>Ustilaginales</taxon>
        <taxon>Ustilaginaceae</taxon>
        <taxon>Sporisorium</taxon>
    </lineage>
</organism>
<evidence type="ECO:0000313" key="5">
    <source>
        <dbReference type="Proteomes" id="UP000306050"/>
    </source>
</evidence>
<dbReference type="KEGG" id="sgra:EX895_005963"/>
<dbReference type="EMBL" id="SRRM01000021">
    <property type="protein sequence ID" value="TKY84883.1"/>
    <property type="molecule type" value="Genomic_DNA"/>
</dbReference>
<proteinExistence type="predicted"/>
<dbReference type="Pfam" id="PF14555">
    <property type="entry name" value="UBA_4"/>
    <property type="match status" value="1"/>
</dbReference>
<dbReference type="FunFam" id="1.10.238.200:FF:000003">
    <property type="entry name" value="DCN1-like protein 3"/>
    <property type="match status" value="1"/>
</dbReference>
<accession>A0A4U7KLM5</accession>
<evidence type="ECO:0000256" key="1">
    <source>
        <dbReference type="RuleBase" id="RU410713"/>
    </source>
</evidence>
<dbReference type="Pfam" id="PF03556">
    <property type="entry name" value="Cullin_binding"/>
    <property type="match status" value="1"/>
</dbReference>
<dbReference type="Gene3D" id="1.10.238.200">
    <property type="entry name" value="Cullin, PONY binding domain"/>
    <property type="match status" value="1"/>
</dbReference>
<protein>
    <recommendedName>
        <fullName evidence="1">Defective in cullin neddylation protein</fullName>
    </recommendedName>
</protein>
<gene>
    <name evidence="4" type="ORF">EX895_005963</name>
</gene>
<dbReference type="OrthoDB" id="27198at2759"/>
<feature type="region of interest" description="Disordered" evidence="2">
    <location>
        <begin position="83"/>
        <end position="109"/>
    </location>
</feature>
<keyword evidence="5" id="KW-1185">Reference proteome</keyword>
<dbReference type="PANTHER" id="PTHR12281">
    <property type="entry name" value="RP42 RELATED"/>
    <property type="match status" value="1"/>
</dbReference>
<dbReference type="GO" id="GO:0045116">
    <property type="term" value="P:protein neddylation"/>
    <property type="evidence" value="ECO:0007669"/>
    <property type="project" value="TreeGrafter"/>
</dbReference>
<dbReference type="InterPro" id="IPR014764">
    <property type="entry name" value="DCN-prot"/>
</dbReference>
<comment type="caution">
    <text evidence="4">The sequence shown here is derived from an EMBL/GenBank/DDBJ whole genome shotgun (WGS) entry which is preliminary data.</text>
</comment>
<evidence type="ECO:0000313" key="4">
    <source>
        <dbReference type="EMBL" id="TKY84883.1"/>
    </source>
</evidence>
<dbReference type="Proteomes" id="UP000306050">
    <property type="component" value="Chromosome SGRAM_8"/>
</dbReference>
<dbReference type="PANTHER" id="PTHR12281:SF31">
    <property type="entry name" value="DCN1-LIKE PROTEIN 3"/>
    <property type="match status" value="1"/>
</dbReference>
<dbReference type="GO" id="GO:0032182">
    <property type="term" value="F:ubiquitin-like protein binding"/>
    <property type="evidence" value="ECO:0007669"/>
    <property type="project" value="TreeGrafter"/>
</dbReference>
<sequence length="326" mass="36648">MSSAAKKEAILRQFRQLTNATPQDAHRILKAHAYRLEPATNAFFNDEQAQINASASSSTLDKKTEREVKERLNALFDRFRDAGAAADDDDDDDDEESGAAAPEDPDTISIGGALKMCEALEVSPEDVVFLPLSFYLKSPSIGTFTRTDYVNGWKMLDLSDTIDKQKATLEKLRQELYENRPLRLERIAEEKSNPATAASANKGLYEKVYEYTYGFARREGQKSLALENALAFWDLVLPASPTFDREGSGAGKFSQQQLDLWKQFLTEQTGGRAVSKDTWTQFLDFTQEINADFSNHDFDAAWPSVIDDFVLWAREHLPASDRMDTS</sequence>
<dbReference type="Gene3D" id="1.10.238.10">
    <property type="entry name" value="EF-hand"/>
    <property type="match status" value="1"/>
</dbReference>
<reference evidence="4 5" key="1">
    <citation type="submission" date="2019-05" db="EMBL/GenBank/DDBJ databases">
        <title>Sporisorium graminicola CBS 10092 draft sequencing and annotation.</title>
        <authorList>
            <person name="Solano-Gonzalez S."/>
            <person name="Caddick M.X."/>
            <person name="Darby A."/>
        </authorList>
    </citation>
    <scope>NUCLEOTIDE SEQUENCE [LARGE SCALE GENOMIC DNA]</scope>
    <source>
        <strain evidence="4 5">CBS 10092</strain>
    </source>
</reference>
<dbReference type="GO" id="GO:0000151">
    <property type="term" value="C:ubiquitin ligase complex"/>
    <property type="evidence" value="ECO:0007669"/>
    <property type="project" value="TreeGrafter"/>
</dbReference>
<evidence type="ECO:0000256" key="2">
    <source>
        <dbReference type="SAM" id="MobiDB-lite"/>
    </source>
</evidence>
<evidence type="ECO:0000259" key="3">
    <source>
        <dbReference type="PROSITE" id="PS51229"/>
    </source>
</evidence>
<feature type="compositionally biased region" description="Acidic residues" evidence="2">
    <location>
        <begin position="86"/>
        <end position="97"/>
    </location>
</feature>
<dbReference type="InterPro" id="IPR042460">
    <property type="entry name" value="DCN1-like_PONY"/>
</dbReference>
<dbReference type="RefSeq" id="XP_029736868.1">
    <property type="nucleotide sequence ID" value="XM_029886555.1"/>
</dbReference>